<dbReference type="KEGG" id="tcl:Tchl_0377"/>
<evidence type="ECO:0000256" key="9">
    <source>
        <dbReference type="ARBA" id="ARBA00023136"/>
    </source>
</evidence>
<keyword evidence="11" id="KW-0282">Flagellum</keyword>
<evidence type="ECO:0000256" key="7">
    <source>
        <dbReference type="ARBA" id="ARBA00022795"/>
    </source>
</evidence>
<proteinExistence type="inferred from homology"/>
<comment type="similarity">
    <text evidence="2">Belongs to the FliJ family.</text>
</comment>
<dbReference type="PIRSF" id="PIRSF019404">
    <property type="entry name" value="FliJ"/>
    <property type="match status" value="1"/>
</dbReference>
<keyword evidence="12" id="KW-1185">Reference proteome</keyword>
<evidence type="ECO:0000256" key="6">
    <source>
        <dbReference type="ARBA" id="ARBA00022500"/>
    </source>
</evidence>
<dbReference type="InterPro" id="IPR018006">
    <property type="entry name" value="Flag_FliJ_proteobac"/>
</dbReference>
<dbReference type="GO" id="GO:0071973">
    <property type="term" value="P:bacterial-type flagellum-dependent cell motility"/>
    <property type="evidence" value="ECO:0007669"/>
    <property type="project" value="InterPro"/>
</dbReference>
<reference evidence="11 12" key="1">
    <citation type="submission" date="2016-12" db="EMBL/GenBank/DDBJ databases">
        <title>Complete genome sequence of Thauera chlorobenzoica, a Betaproteobacterium degrading haloaromatics anaerobically to CO2 and halides.</title>
        <authorList>
            <person name="Goris T."/>
            <person name="Mergelsberg M."/>
            <person name="Boll M."/>
        </authorList>
    </citation>
    <scope>NUCLEOTIDE SEQUENCE [LARGE SCALE GENOMIC DNA]</scope>
    <source>
        <strain evidence="11 12">3CB1</strain>
    </source>
</reference>
<comment type="subcellular location">
    <subcellularLocation>
        <location evidence="1">Cell membrane</location>
        <topology evidence="1">Peripheral membrane protein</topology>
        <orientation evidence="1">Cytoplasmic side</orientation>
    </subcellularLocation>
</comment>
<dbReference type="InterPro" id="IPR053716">
    <property type="entry name" value="Flag_assembly_chemotaxis_eff"/>
</dbReference>
<keyword evidence="11" id="KW-0969">Cilium</keyword>
<dbReference type="NCBIfam" id="TIGR02473">
    <property type="entry name" value="flagell_FliJ"/>
    <property type="match status" value="1"/>
</dbReference>
<name>A0A1H5W969_9RHOO</name>
<evidence type="ECO:0000256" key="2">
    <source>
        <dbReference type="ARBA" id="ARBA00010004"/>
    </source>
</evidence>
<dbReference type="GO" id="GO:0006935">
    <property type="term" value="P:chemotaxis"/>
    <property type="evidence" value="ECO:0007669"/>
    <property type="project" value="UniProtKB-KW"/>
</dbReference>
<keyword evidence="9" id="KW-0472">Membrane</keyword>
<dbReference type="RefSeq" id="WP_075146892.1">
    <property type="nucleotide sequence ID" value="NZ_CP018839.1"/>
</dbReference>
<dbReference type="Proteomes" id="UP000185739">
    <property type="component" value="Chromosome"/>
</dbReference>
<dbReference type="PANTHER" id="PTHR38786:SF1">
    <property type="entry name" value="FLAGELLAR FLIJ PROTEIN"/>
    <property type="match status" value="1"/>
</dbReference>
<evidence type="ECO:0000256" key="8">
    <source>
        <dbReference type="ARBA" id="ARBA00022927"/>
    </source>
</evidence>
<dbReference type="PANTHER" id="PTHR38786">
    <property type="entry name" value="FLAGELLAR FLIJ PROTEIN"/>
    <property type="match status" value="1"/>
</dbReference>
<dbReference type="GO" id="GO:0003774">
    <property type="term" value="F:cytoskeletal motor activity"/>
    <property type="evidence" value="ECO:0007669"/>
    <property type="project" value="InterPro"/>
</dbReference>
<keyword evidence="7" id="KW-1005">Bacterial flagellum biogenesis</keyword>
<accession>A0A1H5W969</accession>
<dbReference type="OrthoDB" id="6465096at2"/>
<keyword evidence="8" id="KW-0653">Protein transport</keyword>
<evidence type="ECO:0000256" key="10">
    <source>
        <dbReference type="ARBA" id="ARBA00023225"/>
    </source>
</evidence>
<keyword evidence="11" id="KW-0966">Cell projection</keyword>
<keyword evidence="6" id="KW-0145">Chemotaxis</keyword>
<evidence type="ECO:0000256" key="4">
    <source>
        <dbReference type="ARBA" id="ARBA00022448"/>
    </source>
</evidence>
<dbReference type="Pfam" id="PF02050">
    <property type="entry name" value="FliJ"/>
    <property type="match status" value="1"/>
</dbReference>
<keyword evidence="5" id="KW-1003">Cell membrane</keyword>
<evidence type="ECO:0000313" key="11">
    <source>
        <dbReference type="EMBL" id="APR03249.1"/>
    </source>
</evidence>
<dbReference type="AlphaFoldDB" id="A0A1H5W969"/>
<keyword evidence="4" id="KW-0813">Transport</keyword>
<evidence type="ECO:0000256" key="3">
    <source>
        <dbReference type="ARBA" id="ARBA00020392"/>
    </source>
</evidence>
<sequence length="152" mass="17252">MSKPSTTLDTLLELARSARDRAGDTLRQERRSAQQIEARIGALEQYREEYLERLQQAMARGIDPVLVDNYRRFLASLDSALDGARSALAAQHEKVEGEIRHWHNARRRVASYDTLAARRGLQQSVLEQRAELRASDEQAAGRLARRQAQRGS</sequence>
<dbReference type="PRINTS" id="PR01004">
    <property type="entry name" value="FLGFLIJ"/>
</dbReference>
<dbReference type="GO" id="GO:0005886">
    <property type="term" value="C:plasma membrane"/>
    <property type="evidence" value="ECO:0007669"/>
    <property type="project" value="UniProtKB-SubCell"/>
</dbReference>
<dbReference type="InterPro" id="IPR012823">
    <property type="entry name" value="Flagell_FliJ"/>
</dbReference>
<keyword evidence="10" id="KW-1006">Bacterial flagellum protein export</keyword>
<evidence type="ECO:0000256" key="1">
    <source>
        <dbReference type="ARBA" id="ARBA00004413"/>
    </source>
</evidence>
<evidence type="ECO:0000256" key="5">
    <source>
        <dbReference type="ARBA" id="ARBA00022475"/>
    </source>
</evidence>
<dbReference type="Gene3D" id="1.10.287.1700">
    <property type="match status" value="1"/>
</dbReference>
<dbReference type="EMBL" id="CP018839">
    <property type="protein sequence ID" value="APR03249.1"/>
    <property type="molecule type" value="Genomic_DNA"/>
</dbReference>
<gene>
    <name evidence="11" type="ORF">Tchl_0377</name>
</gene>
<dbReference type="GO" id="GO:0044781">
    <property type="term" value="P:bacterial-type flagellum organization"/>
    <property type="evidence" value="ECO:0007669"/>
    <property type="project" value="UniProtKB-KW"/>
</dbReference>
<dbReference type="InterPro" id="IPR052570">
    <property type="entry name" value="FliJ"/>
</dbReference>
<organism evidence="11 12">
    <name type="scientific">Thauera chlorobenzoica</name>
    <dbReference type="NCBI Taxonomy" id="96773"/>
    <lineage>
        <taxon>Bacteria</taxon>
        <taxon>Pseudomonadati</taxon>
        <taxon>Pseudomonadota</taxon>
        <taxon>Betaproteobacteria</taxon>
        <taxon>Rhodocyclales</taxon>
        <taxon>Zoogloeaceae</taxon>
        <taxon>Thauera</taxon>
    </lineage>
</organism>
<evidence type="ECO:0000313" key="12">
    <source>
        <dbReference type="Proteomes" id="UP000185739"/>
    </source>
</evidence>
<dbReference type="GO" id="GO:0015031">
    <property type="term" value="P:protein transport"/>
    <property type="evidence" value="ECO:0007669"/>
    <property type="project" value="UniProtKB-KW"/>
</dbReference>
<dbReference type="STRING" id="96773.Tchl_0377"/>
<dbReference type="GO" id="GO:0009288">
    <property type="term" value="C:bacterial-type flagellum"/>
    <property type="evidence" value="ECO:0007669"/>
    <property type="project" value="InterPro"/>
</dbReference>
<protein>
    <recommendedName>
        <fullName evidence="3">Flagellar FliJ protein</fullName>
    </recommendedName>
</protein>